<keyword evidence="2" id="KW-0032">Aminotransferase</keyword>
<dbReference type="InterPro" id="IPR019942">
    <property type="entry name" value="DapL/ALD1"/>
</dbReference>
<accession>A0ABD3BVB9</accession>
<comment type="caution">
    <text evidence="5">The sequence shown here is derived from an EMBL/GenBank/DDBJ whole genome shotgun (WGS) entry which is preliminary data.</text>
</comment>
<keyword evidence="6" id="KW-1185">Reference proteome</keyword>
<name>A0ABD3BVB9_9LAMI</name>
<evidence type="ECO:0000313" key="5">
    <source>
        <dbReference type="EMBL" id="KAL3621039.1"/>
    </source>
</evidence>
<protein>
    <submittedName>
        <fullName evidence="5">Uncharacterized protein</fullName>
    </submittedName>
</protein>
<evidence type="ECO:0000256" key="1">
    <source>
        <dbReference type="ARBA" id="ARBA00001933"/>
    </source>
</evidence>
<sequence>MAAINQIVSTSISSSSSTFIGHNNLKNIKPSNIAITGKMSGVIKCVASPSAEKTAYKTKVSRNENMAKLQAGYLFPEV</sequence>
<dbReference type="GO" id="GO:0008483">
    <property type="term" value="F:transaminase activity"/>
    <property type="evidence" value="ECO:0007669"/>
    <property type="project" value="UniProtKB-KW"/>
</dbReference>
<proteinExistence type="predicted"/>
<comment type="cofactor">
    <cofactor evidence="1">
        <name>pyridoxal 5'-phosphate</name>
        <dbReference type="ChEBI" id="CHEBI:597326"/>
    </cofactor>
</comment>
<evidence type="ECO:0000256" key="4">
    <source>
        <dbReference type="ARBA" id="ARBA00022898"/>
    </source>
</evidence>
<gene>
    <name evidence="5" type="ORF">CASFOL_035951</name>
</gene>
<dbReference type="AlphaFoldDB" id="A0ABD3BVB9"/>
<reference evidence="6" key="1">
    <citation type="journal article" date="2024" name="IScience">
        <title>Strigolactones Initiate the Formation of Haustorium-like Structures in Castilleja.</title>
        <authorList>
            <person name="Buerger M."/>
            <person name="Peterson D."/>
            <person name="Chory J."/>
        </authorList>
    </citation>
    <scope>NUCLEOTIDE SEQUENCE [LARGE SCALE GENOMIC DNA]</scope>
</reference>
<evidence type="ECO:0000256" key="3">
    <source>
        <dbReference type="ARBA" id="ARBA00022679"/>
    </source>
</evidence>
<dbReference type="Proteomes" id="UP001632038">
    <property type="component" value="Unassembled WGS sequence"/>
</dbReference>
<evidence type="ECO:0000313" key="6">
    <source>
        <dbReference type="Proteomes" id="UP001632038"/>
    </source>
</evidence>
<keyword evidence="3" id="KW-0808">Transferase</keyword>
<dbReference type="PANTHER" id="PTHR43144">
    <property type="entry name" value="AMINOTRANSFERASE"/>
    <property type="match status" value="1"/>
</dbReference>
<organism evidence="5 6">
    <name type="scientific">Castilleja foliolosa</name>
    <dbReference type="NCBI Taxonomy" id="1961234"/>
    <lineage>
        <taxon>Eukaryota</taxon>
        <taxon>Viridiplantae</taxon>
        <taxon>Streptophyta</taxon>
        <taxon>Embryophyta</taxon>
        <taxon>Tracheophyta</taxon>
        <taxon>Spermatophyta</taxon>
        <taxon>Magnoliopsida</taxon>
        <taxon>eudicotyledons</taxon>
        <taxon>Gunneridae</taxon>
        <taxon>Pentapetalae</taxon>
        <taxon>asterids</taxon>
        <taxon>lamiids</taxon>
        <taxon>Lamiales</taxon>
        <taxon>Orobanchaceae</taxon>
        <taxon>Pedicularideae</taxon>
        <taxon>Castillejinae</taxon>
        <taxon>Castilleja</taxon>
    </lineage>
</organism>
<keyword evidence="4" id="KW-0663">Pyridoxal phosphate</keyword>
<dbReference type="EMBL" id="JAVIJP010000066">
    <property type="protein sequence ID" value="KAL3621039.1"/>
    <property type="molecule type" value="Genomic_DNA"/>
</dbReference>
<evidence type="ECO:0000256" key="2">
    <source>
        <dbReference type="ARBA" id="ARBA00022576"/>
    </source>
</evidence>